<dbReference type="GO" id="GO:0005886">
    <property type="term" value="C:plasma membrane"/>
    <property type="evidence" value="ECO:0007669"/>
    <property type="project" value="UniProtKB-SubCell"/>
</dbReference>
<comment type="pathway">
    <text evidence="3 18">Phospholipid metabolism; CDP-diacylglycerol biosynthesis; CDP-diacylglycerol from sn-glycerol 3-phosphate: step 3/3.</text>
</comment>
<reference evidence="20 21" key="1">
    <citation type="submission" date="2019-03" db="EMBL/GenBank/DDBJ databases">
        <title>Genomic Encyclopedia of Type Strains, Phase IV (KMG-IV): sequencing the most valuable type-strain genomes for metagenomic binning, comparative biology and taxonomic classification.</title>
        <authorList>
            <person name="Goeker M."/>
        </authorList>
    </citation>
    <scope>NUCLEOTIDE SEQUENCE [LARGE SCALE GENOMIC DNA]</scope>
    <source>
        <strain evidence="20 21">DSM 19610</strain>
    </source>
</reference>
<evidence type="ECO:0000256" key="14">
    <source>
        <dbReference type="ARBA" id="ARBA00023098"/>
    </source>
</evidence>
<evidence type="ECO:0000256" key="7">
    <source>
        <dbReference type="ARBA" id="ARBA00019373"/>
    </source>
</evidence>
<evidence type="ECO:0000256" key="18">
    <source>
        <dbReference type="RuleBase" id="RU003938"/>
    </source>
</evidence>
<keyword evidence="11 18" id="KW-0812">Transmembrane</keyword>
<keyword evidence="16" id="KW-0594">Phospholipid biosynthesis</keyword>
<dbReference type="EMBL" id="SMFX01000001">
    <property type="protein sequence ID" value="TCK18452.1"/>
    <property type="molecule type" value="Genomic_DNA"/>
</dbReference>
<keyword evidence="10 18" id="KW-0808">Transferase</keyword>
<dbReference type="PANTHER" id="PTHR46382">
    <property type="entry name" value="PHOSPHATIDATE CYTIDYLYLTRANSFERASE"/>
    <property type="match status" value="1"/>
</dbReference>
<evidence type="ECO:0000256" key="19">
    <source>
        <dbReference type="SAM" id="Phobius"/>
    </source>
</evidence>
<sequence>MLKQRIISALILVPLVVLAVLRLDSGSFAMVAAVAVLLGAWEWGALIPLRSLPARVSFVVVTLACVVLVWQFAQSELLVNSVLWSAMGGWILMLFWITAPALGRADTSFNALLKALLGIAVLVSTWLALVVLHSRPDEGPRWVLFLLLLIWFADSGAYFAGRQWGRTKLAPEVSPGKTWEGVMGALTVCTLFAFGFGRYIGLQGAMLASFTLVCLVTVLFSIAGDLLESLLKRHHGVKDSGTLIPGHGGVLDRIDSLLAAAPVFVFGLRWISL</sequence>
<evidence type="ECO:0000256" key="10">
    <source>
        <dbReference type="ARBA" id="ARBA00022679"/>
    </source>
</evidence>
<evidence type="ECO:0000313" key="20">
    <source>
        <dbReference type="EMBL" id="TCK18452.1"/>
    </source>
</evidence>
<evidence type="ECO:0000256" key="17">
    <source>
        <dbReference type="ARBA" id="ARBA00023264"/>
    </source>
</evidence>
<dbReference type="PROSITE" id="PS01315">
    <property type="entry name" value="CDS"/>
    <property type="match status" value="1"/>
</dbReference>
<keyword evidence="9" id="KW-0444">Lipid biosynthesis</keyword>
<keyword evidence="21" id="KW-1185">Reference proteome</keyword>
<dbReference type="EC" id="2.7.7.41" evidence="6 18"/>
<evidence type="ECO:0000256" key="11">
    <source>
        <dbReference type="ARBA" id="ARBA00022692"/>
    </source>
</evidence>
<keyword evidence="17" id="KW-1208">Phospholipid metabolism</keyword>
<dbReference type="UniPathway" id="UPA00557">
    <property type="reaction ID" value="UER00614"/>
</dbReference>
<evidence type="ECO:0000256" key="1">
    <source>
        <dbReference type="ARBA" id="ARBA00001698"/>
    </source>
</evidence>
<evidence type="ECO:0000256" key="8">
    <source>
        <dbReference type="ARBA" id="ARBA00022475"/>
    </source>
</evidence>
<feature type="transmembrane region" description="Helical" evidence="19">
    <location>
        <begin position="181"/>
        <end position="200"/>
    </location>
</feature>
<gene>
    <name evidence="20" type="ORF">DFR30_1730</name>
</gene>
<dbReference type="OrthoDB" id="9799199at2"/>
<feature type="transmembrane region" description="Helical" evidence="19">
    <location>
        <begin position="28"/>
        <end position="49"/>
    </location>
</feature>
<comment type="caution">
    <text evidence="20">The sequence shown here is derived from an EMBL/GenBank/DDBJ whole genome shotgun (WGS) entry which is preliminary data.</text>
</comment>
<evidence type="ECO:0000256" key="6">
    <source>
        <dbReference type="ARBA" id="ARBA00012487"/>
    </source>
</evidence>
<organism evidence="20 21">
    <name type="scientific">Thiogranum longum</name>
    <dbReference type="NCBI Taxonomy" id="1537524"/>
    <lineage>
        <taxon>Bacteria</taxon>
        <taxon>Pseudomonadati</taxon>
        <taxon>Pseudomonadota</taxon>
        <taxon>Gammaproteobacteria</taxon>
        <taxon>Chromatiales</taxon>
        <taxon>Ectothiorhodospiraceae</taxon>
        <taxon>Thiogranum</taxon>
    </lineage>
</organism>
<evidence type="ECO:0000256" key="5">
    <source>
        <dbReference type="ARBA" id="ARBA00010185"/>
    </source>
</evidence>
<dbReference type="Proteomes" id="UP000295707">
    <property type="component" value="Unassembled WGS sequence"/>
</dbReference>
<feature type="transmembrane region" description="Helical" evidence="19">
    <location>
        <begin position="56"/>
        <end position="73"/>
    </location>
</feature>
<dbReference type="AlphaFoldDB" id="A0A4R1HMH9"/>
<dbReference type="InterPro" id="IPR000374">
    <property type="entry name" value="PC_trans"/>
</dbReference>
<keyword evidence="14" id="KW-0443">Lipid metabolism</keyword>
<name>A0A4R1HMH9_9GAMM</name>
<keyword evidence="8" id="KW-1003">Cell membrane</keyword>
<evidence type="ECO:0000256" key="16">
    <source>
        <dbReference type="ARBA" id="ARBA00023209"/>
    </source>
</evidence>
<evidence type="ECO:0000256" key="13">
    <source>
        <dbReference type="ARBA" id="ARBA00022989"/>
    </source>
</evidence>
<evidence type="ECO:0000256" key="15">
    <source>
        <dbReference type="ARBA" id="ARBA00023136"/>
    </source>
</evidence>
<feature type="transmembrane region" description="Helical" evidence="19">
    <location>
        <begin position="206"/>
        <end position="227"/>
    </location>
</feature>
<dbReference type="RefSeq" id="WP_132972284.1">
    <property type="nucleotide sequence ID" value="NZ_SMFX01000001.1"/>
</dbReference>
<feature type="transmembrane region" description="Helical" evidence="19">
    <location>
        <begin position="111"/>
        <end position="130"/>
    </location>
</feature>
<evidence type="ECO:0000256" key="12">
    <source>
        <dbReference type="ARBA" id="ARBA00022695"/>
    </source>
</evidence>
<evidence type="ECO:0000256" key="3">
    <source>
        <dbReference type="ARBA" id="ARBA00005119"/>
    </source>
</evidence>
<dbReference type="Pfam" id="PF01148">
    <property type="entry name" value="CTP_transf_1"/>
    <property type="match status" value="1"/>
</dbReference>
<dbReference type="PANTHER" id="PTHR46382:SF1">
    <property type="entry name" value="PHOSPHATIDATE CYTIDYLYLTRANSFERASE"/>
    <property type="match status" value="1"/>
</dbReference>
<evidence type="ECO:0000256" key="2">
    <source>
        <dbReference type="ARBA" id="ARBA00004651"/>
    </source>
</evidence>
<dbReference type="GO" id="GO:0004605">
    <property type="term" value="F:phosphatidate cytidylyltransferase activity"/>
    <property type="evidence" value="ECO:0007669"/>
    <property type="project" value="UniProtKB-EC"/>
</dbReference>
<accession>A0A4R1HMH9</accession>
<feature type="transmembrane region" description="Helical" evidence="19">
    <location>
        <begin position="142"/>
        <end position="160"/>
    </location>
</feature>
<evidence type="ECO:0000256" key="4">
    <source>
        <dbReference type="ARBA" id="ARBA00005189"/>
    </source>
</evidence>
<evidence type="ECO:0000313" key="21">
    <source>
        <dbReference type="Proteomes" id="UP000295707"/>
    </source>
</evidence>
<evidence type="ECO:0000256" key="9">
    <source>
        <dbReference type="ARBA" id="ARBA00022516"/>
    </source>
</evidence>
<proteinExistence type="inferred from homology"/>
<keyword evidence="12 18" id="KW-0548">Nucleotidyltransferase</keyword>
<comment type="pathway">
    <text evidence="4">Lipid metabolism.</text>
</comment>
<keyword evidence="13 19" id="KW-1133">Transmembrane helix</keyword>
<feature type="transmembrane region" description="Helical" evidence="19">
    <location>
        <begin position="79"/>
        <end position="99"/>
    </location>
</feature>
<keyword evidence="15 19" id="KW-0472">Membrane</keyword>
<comment type="catalytic activity">
    <reaction evidence="1 18">
        <text>a 1,2-diacyl-sn-glycero-3-phosphate + CTP + H(+) = a CDP-1,2-diacyl-sn-glycerol + diphosphate</text>
        <dbReference type="Rhea" id="RHEA:16229"/>
        <dbReference type="ChEBI" id="CHEBI:15378"/>
        <dbReference type="ChEBI" id="CHEBI:33019"/>
        <dbReference type="ChEBI" id="CHEBI:37563"/>
        <dbReference type="ChEBI" id="CHEBI:58332"/>
        <dbReference type="ChEBI" id="CHEBI:58608"/>
        <dbReference type="EC" id="2.7.7.41"/>
    </reaction>
</comment>
<protein>
    <recommendedName>
        <fullName evidence="7 18">Phosphatidate cytidylyltransferase</fullName>
        <ecNumber evidence="6 18">2.7.7.41</ecNumber>
    </recommendedName>
</protein>
<dbReference type="GO" id="GO:0016024">
    <property type="term" value="P:CDP-diacylglycerol biosynthetic process"/>
    <property type="evidence" value="ECO:0007669"/>
    <property type="project" value="UniProtKB-UniPathway"/>
</dbReference>
<comment type="similarity">
    <text evidence="5 18">Belongs to the CDS family.</text>
</comment>
<comment type="subcellular location">
    <subcellularLocation>
        <location evidence="2">Cell membrane</location>
        <topology evidence="2">Multi-pass membrane protein</topology>
    </subcellularLocation>
</comment>